<name>A0ABT7PHZ3_9BACT</name>
<feature type="region of interest" description="Disordered" evidence="1">
    <location>
        <begin position="32"/>
        <end position="58"/>
    </location>
</feature>
<comment type="caution">
    <text evidence="3">The sequence shown here is derived from an EMBL/GenBank/DDBJ whole genome shotgun (WGS) entry which is preliminary data.</text>
</comment>
<evidence type="ECO:0000256" key="1">
    <source>
        <dbReference type="SAM" id="MobiDB-lite"/>
    </source>
</evidence>
<dbReference type="Pfam" id="PF11845">
    <property type="entry name" value="Tll0287-like"/>
    <property type="match status" value="1"/>
</dbReference>
<evidence type="ECO:0000313" key="3">
    <source>
        <dbReference type="EMBL" id="MDM4016124.1"/>
    </source>
</evidence>
<dbReference type="EMBL" id="JASZZN010000007">
    <property type="protein sequence ID" value="MDM4016124.1"/>
    <property type="molecule type" value="Genomic_DNA"/>
</dbReference>
<keyword evidence="4" id="KW-1185">Reference proteome</keyword>
<feature type="domain" description="Tll0287-like" evidence="2">
    <location>
        <begin position="54"/>
        <end position="174"/>
    </location>
</feature>
<dbReference type="RefSeq" id="WP_289163742.1">
    <property type="nucleotide sequence ID" value="NZ_JASZZN010000007.1"/>
</dbReference>
<reference evidence="3 4" key="1">
    <citation type="submission" date="2023-06" db="EMBL/GenBank/DDBJ databases">
        <title>Roseiconus lacunae JC819 isolated from Gulf of Mannar region, Tamil Nadu.</title>
        <authorList>
            <person name="Pk S."/>
            <person name="Ch S."/>
            <person name="Ch V.R."/>
        </authorList>
    </citation>
    <scope>NUCLEOTIDE SEQUENCE [LARGE SCALE GENOMIC DNA]</scope>
    <source>
        <strain evidence="3 4">JC819</strain>
    </source>
</reference>
<evidence type="ECO:0000259" key="2">
    <source>
        <dbReference type="Pfam" id="PF11845"/>
    </source>
</evidence>
<dbReference type="InterPro" id="IPR021796">
    <property type="entry name" value="Tll0287-like_dom"/>
</dbReference>
<evidence type="ECO:0000313" key="4">
    <source>
        <dbReference type="Proteomes" id="UP001239462"/>
    </source>
</evidence>
<dbReference type="Proteomes" id="UP001239462">
    <property type="component" value="Unassembled WGS sequence"/>
</dbReference>
<proteinExistence type="predicted"/>
<gene>
    <name evidence="3" type="ORF">QTN89_11845</name>
</gene>
<accession>A0ABT7PHZ3</accession>
<protein>
    <submittedName>
        <fullName evidence="3">DUF3365 domain-containing protein</fullName>
    </submittedName>
</protein>
<sequence>MNRPMNWTSLVLIVLLLGFTELGPFADGSLATGEEVGTSGPAEAGDRATPQAPTTDEARGRARLMHELIHGSLQVMHRDFFDEDDAAAIPSSSLEDVFEEMLQTHHVKIRWLIVDTDIVNVDHEPEDDFEEAAVRALKKGNQRFESVENGRYRYVGAIRLASQCLKCHVKHRADTQDRVAGLSISMAVKTP</sequence>
<organism evidence="3 4">
    <name type="scientific">Roseiconus lacunae</name>
    <dbReference type="NCBI Taxonomy" id="2605694"/>
    <lineage>
        <taxon>Bacteria</taxon>
        <taxon>Pseudomonadati</taxon>
        <taxon>Planctomycetota</taxon>
        <taxon>Planctomycetia</taxon>
        <taxon>Pirellulales</taxon>
        <taxon>Pirellulaceae</taxon>
        <taxon>Roseiconus</taxon>
    </lineage>
</organism>